<dbReference type="InterPro" id="IPR011011">
    <property type="entry name" value="Znf_FYVE_PHD"/>
</dbReference>
<dbReference type="InterPro" id="IPR019786">
    <property type="entry name" value="Zinc_finger_PHD-type_CS"/>
</dbReference>
<reference evidence="6 7" key="1">
    <citation type="submission" date="2021-06" db="EMBL/GenBank/DDBJ databases">
        <authorList>
            <person name="Palmer J.M."/>
        </authorList>
    </citation>
    <scope>NUCLEOTIDE SEQUENCE [LARGE SCALE GENOMIC DNA]</scope>
    <source>
        <strain evidence="6 7">AS_MEX2019</strain>
        <tissue evidence="6">Muscle</tissue>
    </source>
</reference>
<dbReference type="SMART" id="SM00249">
    <property type="entry name" value="PHD"/>
    <property type="match status" value="1"/>
</dbReference>
<name>A0ABV0YEA4_9TELE</name>
<dbReference type="InterPro" id="IPR001965">
    <property type="entry name" value="Znf_PHD"/>
</dbReference>
<evidence type="ECO:0000256" key="2">
    <source>
        <dbReference type="ARBA" id="ARBA00022771"/>
    </source>
</evidence>
<accession>A0ABV0YEA4</accession>
<evidence type="ECO:0000313" key="7">
    <source>
        <dbReference type="Proteomes" id="UP001469553"/>
    </source>
</evidence>
<dbReference type="InterPro" id="IPR019787">
    <property type="entry name" value="Znf_PHD-finger"/>
</dbReference>
<evidence type="ECO:0000256" key="1">
    <source>
        <dbReference type="ARBA" id="ARBA00022723"/>
    </source>
</evidence>
<keyword evidence="2 4" id="KW-0863">Zinc-finger</keyword>
<evidence type="ECO:0000313" key="6">
    <source>
        <dbReference type="EMBL" id="MEQ2292149.1"/>
    </source>
</evidence>
<keyword evidence="1" id="KW-0479">Metal-binding</keyword>
<gene>
    <name evidence="6" type="ORF">AMECASPLE_020097</name>
</gene>
<dbReference type="InterPro" id="IPR013083">
    <property type="entry name" value="Znf_RING/FYVE/PHD"/>
</dbReference>
<feature type="domain" description="PHD-type" evidence="5">
    <location>
        <begin position="30"/>
        <end position="87"/>
    </location>
</feature>
<dbReference type="Gene3D" id="3.30.40.10">
    <property type="entry name" value="Zinc/RING finger domain, C3HC4 (zinc finger)"/>
    <property type="match status" value="1"/>
</dbReference>
<dbReference type="EMBL" id="JAHRIP010029870">
    <property type="protein sequence ID" value="MEQ2292149.1"/>
    <property type="molecule type" value="Genomic_DNA"/>
</dbReference>
<keyword evidence="3" id="KW-0862">Zinc</keyword>
<sequence>MTFSTAKPNIVKDRVSFALQILELSAFDMDHNCAMCSASKPPMPGPALTDWIQCDSCIRWYHLQCMNMDPAEVPERAKTAWDCPLCH</sequence>
<protein>
    <recommendedName>
        <fullName evidence="5">PHD-type domain-containing protein</fullName>
    </recommendedName>
</protein>
<proteinExistence type="predicted"/>
<organism evidence="6 7">
    <name type="scientific">Ameca splendens</name>
    <dbReference type="NCBI Taxonomy" id="208324"/>
    <lineage>
        <taxon>Eukaryota</taxon>
        <taxon>Metazoa</taxon>
        <taxon>Chordata</taxon>
        <taxon>Craniata</taxon>
        <taxon>Vertebrata</taxon>
        <taxon>Euteleostomi</taxon>
        <taxon>Actinopterygii</taxon>
        <taxon>Neopterygii</taxon>
        <taxon>Teleostei</taxon>
        <taxon>Neoteleostei</taxon>
        <taxon>Acanthomorphata</taxon>
        <taxon>Ovalentaria</taxon>
        <taxon>Atherinomorphae</taxon>
        <taxon>Cyprinodontiformes</taxon>
        <taxon>Goodeidae</taxon>
        <taxon>Ameca</taxon>
    </lineage>
</organism>
<dbReference type="Pfam" id="PF00628">
    <property type="entry name" value="PHD"/>
    <property type="match status" value="1"/>
</dbReference>
<dbReference type="PROSITE" id="PS50016">
    <property type="entry name" value="ZF_PHD_2"/>
    <property type="match status" value="1"/>
</dbReference>
<keyword evidence="7" id="KW-1185">Reference proteome</keyword>
<evidence type="ECO:0000256" key="3">
    <source>
        <dbReference type="ARBA" id="ARBA00022833"/>
    </source>
</evidence>
<evidence type="ECO:0000256" key="4">
    <source>
        <dbReference type="PROSITE-ProRule" id="PRU00146"/>
    </source>
</evidence>
<evidence type="ECO:0000259" key="5">
    <source>
        <dbReference type="PROSITE" id="PS50016"/>
    </source>
</evidence>
<dbReference type="Proteomes" id="UP001469553">
    <property type="component" value="Unassembled WGS sequence"/>
</dbReference>
<comment type="caution">
    <text evidence="6">The sequence shown here is derived from an EMBL/GenBank/DDBJ whole genome shotgun (WGS) entry which is preliminary data.</text>
</comment>
<dbReference type="SUPFAM" id="SSF57903">
    <property type="entry name" value="FYVE/PHD zinc finger"/>
    <property type="match status" value="1"/>
</dbReference>
<dbReference type="PROSITE" id="PS01359">
    <property type="entry name" value="ZF_PHD_1"/>
    <property type="match status" value="1"/>
</dbReference>